<dbReference type="Proteomes" id="UP000253941">
    <property type="component" value="Unassembled WGS sequence"/>
</dbReference>
<dbReference type="Pfam" id="PF03625">
    <property type="entry name" value="DUF302"/>
    <property type="match status" value="1"/>
</dbReference>
<evidence type="ECO:0000259" key="2">
    <source>
        <dbReference type="Pfam" id="PF03625"/>
    </source>
</evidence>
<dbReference type="CDD" id="cd14797">
    <property type="entry name" value="DUF302"/>
    <property type="match status" value="1"/>
</dbReference>
<dbReference type="PANTHER" id="PTHR38342:SF2">
    <property type="entry name" value="INNER MEMBRANE OR EXPORTED"/>
    <property type="match status" value="1"/>
</dbReference>
<accession>A0A369TCQ2</accession>
<keyword evidence="4" id="KW-1185">Reference proteome</keyword>
<dbReference type="EMBL" id="QPMH01000021">
    <property type="protein sequence ID" value="RDD60686.1"/>
    <property type="molecule type" value="Genomic_DNA"/>
</dbReference>
<evidence type="ECO:0000313" key="4">
    <source>
        <dbReference type="Proteomes" id="UP000253941"/>
    </source>
</evidence>
<dbReference type="PANTHER" id="PTHR38342">
    <property type="entry name" value="SLR5037 PROTEIN"/>
    <property type="match status" value="1"/>
</dbReference>
<protein>
    <submittedName>
        <fullName evidence="3">DUF302 domain-containing protein</fullName>
    </submittedName>
</protein>
<gene>
    <name evidence="3" type="ORF">DRB17_16610</name>
</gene>
<dbReference type="AlphaFoldDB" id="A0A369TCQ2"/>
<organism evidence="3 4">
    <name type="scientific">Ferruginivarius sediminum</name>
    <dbReference type="NCBI Taxonomy" id="2661937"/>
    <lineage>
        <taxon>Bacteria</taxon>
        <taxon>Pseudomonadati</taxon>
        <taxon>Pseudomonadota</taxon>
        <taxon>Alphaproteobacteria</taxon>
        <taxon>Rhodospirillales</taxon>
        <taxon>Rhodospirillaceae</taxon>
        <taxon>Ferruginivarius</taxon>
    </lineage>
</organism>
<proteinExistence type="predicted"/>
<dbReference type="InterPro" id="IPR005180">
    <property type="entry name" value="DUF302"/>
</dbReference>
<dbReference type="InterPro" id="IPR035923">
    <property type="entry name" value="TT1751-like_sf"/>
</dbReference>
<dbReference type="RefSeq" id="WP_114583350.1">
    <property type="nucleotide sequence ID" value="NZ_QPMH01000021.1"/>
</dbReference>
<feature type="chain" id="PRO_5016894424" evidence="1">
    <location>
        <begin position="25"/>
        <end position="154"/>
    </location>
</feature>
<evidence type="ECO:0000256" key="1">
    <source>
        <dbReference type="SAM" id="SignalP"/>
    </source>
</evidence>
<sequence>MRHLLAGVLSLVIAVAVAVPAAQAGPDGLIMKRSKYSVTETIDRLKGALEAKGLTIFARVDHAKNAAGAGLELGPTQVLIFGNPKLGTPLMQSNRTIAIDLPQKALAFEDAEGQVWLAYNVPEYLAKRHDVENRDEVVAKIAGALDAFTDKATQ</sequence>
<evidence type="ECO:0000313" key="3">
    <source>
        <dbReference type="EMBL" id="RDD60686.1"/>
    </source>
</evidence>
<dbReference type="SUPFAM" id="SSF103247">
    <property type="entry name" value="TT1751-like"/>
    <property type="match status" value="1"/>
</dbReference>
<name>A0A369TCQ2_9PROT</name>
<dbReference type="Gene3D" id="3.30.310.70">
    <property type="entry name" value="TT1751-like domain"/>
    <property type="match status" value="1"/>
</dbReference>
<comment type="caution">
    <text evidence="3">The sequence shown here is derived from an EMBL/GenBank/DDBJ whole genome shotgun (WGS) entry which is preliminary data.</text>
</comment>
<feature type="domain" description="DUF302" evidence="2">
    <location>
        <begin position="60"/>
        <end position="122"/>
    </location>
</feature>
<reference evidence="3 4" key="1">
    <citation type="submission" date="2018-07" db="EMBL/GenBank/DDBJ databases">
        <title>Venubactetium sediminum gen. nov., sp. nov., isolated from a marine solar saltern.</title>
        <authorList>
            <person name="Wang S."/>
        </authorList>
    </citation>
    <scope>NUCLEOTIDE SEQUENCE [LARGE SCALE GENOMIC DNA]</scope>
    <source>
        <strain evidence="3 4">WD2A32</strain>
    </source>
</reference>
<feature type="signal peptide" evidence="1">
    <location>
        <begin position="1"/>
        <end position="24"/>
    </location>
</feature>
<keyword evidence="1" id="KW-0732">Signal</keyword>